<keyword evidence="2" id="KW-1185">Reference proteome</keyword>
<accession>A0A2N9YG20</accession>
<gene>
    <name evidence="1" type="ORF">BLE401_11975</name>
</gene>
<dbReference type="Proteomes" id="UP000234271">
    <property type="component" value="Chromosome"/>
</dbReference>
<evidence type="ECO:0000313" key="1">
    <source>
        <dbReference type="EMBL" id="AUI69335.1"/>
    </source>
</evidence>
<dbReference type="EMBL" id="CP018889">
    <property type="protein sequence ID" value="AUI69335.1"/>
    <property type="molecule type" value="Genomic_DNA"/>
</dbReference>
<dbReference type="AlphaFoldDB" id="A0A2N9YG20"/>
<dbReference type="RefSeq" id="WP_062153254.1">
    <property type="nucleotide sequence ID" value="NZ_CP012373.2"/>
</dbReference>
<reference evidence="2" key="1">
    <citation type="submission" date="2016-12" db="EMBL/GenBank/DDBJ databases">
        <title>Complete Genome Sequence of Beggiatoa leptomitiformis D-401.</title>
        <authorList>
            <person name="Fomenkov A."/>
            <person name="Vincze T."/>
            <person name="Grabovich M."/>
            <person name="Anton B.P."/>
            <person name="Dubinina G."/>
            <person name="Orlova M."/>
            <person name="Belousova E."/>
            <person name="Roberts R.J."/>
        </authorList>
    </citation>
    <scope>NUCLEOTIDE SEQUENCE [LARGE SCALE GENOMIC DNA]</scope>
    <source>
        <strain evidence="2">D-401</strain>
    </source>
</reference>
<proteinExistence type="predicted"/>
<sequence>MKPLAWLKLHLRCVISLSLAFWGGLLFADNHAVPPSVWQNASNTHYLNESKPTTWQTPVVTNNNPPPLYNPWQAQRTEEPRYRPLQTQEEIASVNPTEENRYRTPANTAIATSDYRTYQPIPSTSDTSAVNDYYPSMAGNGYPPANNRQLDNTVLNSASNSGYNPTVNDDTYLASYPTNGYPFITDKQADNPYLYSTNNNRYNPTAYNYPTTYPQSSASTYYMPALPAYMTSPFYGQSLESSGYNPAQTPLDNPLYQPSPYQGTLTPTYPLPPFYDNQQEQFSLPNTRLVVIPNSNVVPSYNPFTGDMIAPSQY</sequence>
<organism evidence="1 2">
    <name type="scientific">Beggiatoa leptomitoformis</name>
    <dbReference type="NCBI Taxonomy" id="288004"/>
    <lineage>
        <taxon>Bacteria</taxon>
        <taxon>Pseudomonadati</taxon>
        <taxon>Pseudomonadota</taxon>
        <taxon>Gammaproteobacteria</taxon>
        <taxon>Thiotrichales</taxon>
        <taxon>Thiotrichaceae</taxon>
        <taxon>Beggiatoa</taxon>
    </lineage>
</organism>
<evidence type="ECO:0000313" key="2">
    <source>
        <dbReference type="Proteomes" id="UP000234271"/>
    </source>
</evidence>
<protein>
    <submittedName>
        <fullName evidence="1">Uncharacterized protein</fullName>
    </submittedName>
</protein>
<dbReference type="KEGG" id="blep:AL038_12290"/>
<name>A0A2N9YG20_9GAMM</name>